<dbReference type="Gene3D" id="1.10.238.160">
    <property type="match status" value="1"/>
</dbReference>
<dbReference type="InterPro" id="IPR010260">
    <property type="entry name" value="AlpA"/>
</dbReference>
<name>A0A1H8UCN3_9PROT</name>
<organism evidence="1 2">
    <name type="scientific">Nitrosomonas oligotropha</name>
    <dbReference type="NCBI Taxonomy" id="42354"/>
    <lineage>
        <taxon>Bacteria</taxon>
        <taxon>Pseudomonadati</taxon>
        <taxon>Pseudomonadota</taxon>
        <taxon>Betaproteobacteria</taxon>
        <taxon>Nitrosomonadales</taxon>
        <taxon>Nitrosomonadaceae</taxon>
        <taxon>Nitrosomonas</taxon>
    </lineage>
</organism>
<dbReference type="OrthoDB" id="9182156at2"/>
<dbReference type="PANTHER" id="PTHR36154:SF1">
    <property type="entry name" value="DNA-BINDING TRANSCRIPTIONAL ACTIVATOR ALPA"/>
    <property type="match status" value="1"/>
</dbReference>
<evidence type="ECO:0000313" key="1">
    <source>
        <dbReference type="EMBL" id="SEP01022.1"/>
    </source>
</evidence>
<dbReference type="Pfam" id="PF05930">
    <property type="entry name" value="Phage_AlpA"/>
    <property type="match status" value="1"/>
</dbReference>
<keyword evidence="2" id="KW-1185">Reference proteome</keyword>
<dbReference type="AlphaFoldDB" id="A0A1H8UCN3"/>
<sequence length="80" mass="9217">MILDSNNSQYPNNILIRIKTVTLMTGLSRSSIYSRLQPSSPYYDPDFPRQVKLANGSKGASAWSLKEIEDWIRTRLNNRK</sequence>
<dbReference type="InterPro" id="IPR052931">
    <property type="entry name" value="Prophage_regulatory_activator"/>
</dbReference>
<reference evidence="2" key="1">
    <citation type="submission" date="2016-10" db="EMBL/GenBank/DDBJ databases">
        <authorList>
            <person name="Varghese N."/>
            <person name="Submissions S."/>
        </authorList>
    </citation>
    <scope>NUCLEOTIDE SEQUENCE [LARGE SCALE GENOMIC DNA]</scope>
    <source>
        <strain evidence="2">Nm76</strain>
    </source>
</reference>
<dbReference type="Proteomes" id="UP000198814">
    <property type="component" value="Unassembled WGS sequence"/>
</dbReference>
<evidence type="ECO:0000313" key="2">
    <source>
        <dbReference type="Proteomes" id="UP000198814"/>
    </source>
</evidence>
<dbReference type="EMBL" id="FODO01000033">
    <property type="protein sequence ID" value="SEP01022.1"/>
    <property type="molecule type" value="Genomic_DNA"/>
</dbReference>
<protein>
    <submittedName>
        <fullName evidence="1">Transcriptional regulator, AlpA family</fullName>
    </submittedName>
</protein>
<proteinExistence type="predicted"/>
<dbReference type="PANTHER" id="PTHR36154">
    <property type="entry name" value="DNA-BINDING TRANSCRIPTIONAL ACTIVATOR ALPA"/>
    <property type="match status" value="1"/>
</dbReference>
<dbReference type="RefSeq" id="WP_090322108.1">
    <property type="nucleotide sequence ID" value="NZ_FNOE01000036.1"/>
</dbReference>
<accession>A0A1H8UCN3</accession>
<gene>
    <name evidence="1" type="ORF">SAMN05216333_13312</name>
</gene>